<sequence>MTFADAPRPLLPGPRRRPAGPVLALLPLALLLGACTAGPDYRRPEVAAPAAFRHDAGWRTVAAITPPAAGTSALRPWAAFADGTLQRLVDEAAQGNLTLAQAEARYRQALAVLDASRAERLPTAGARASATRSGGGGGGSTAGTSRSGTAYAAGLDLSWAPDLWGRVARQVEADQARLQASDADRAAARLAQQVLVAQAYFQLRILDRQDALLQQTLVAYDRALRLTRNQYEAGLVARADVIQSETQRESLRVQIFALQRQRTQAEHAIAVLLGRVPGQWQLAPALDTPLALPALPAQLPSELLLRRPDIVAAERQVAAANATIGVAQSAWWPELTLGASVGGNAARFAQLLDTPNRVWSLGPSLAATLFDGGRRAAATQQAEAVYDERVAAYRQSALTAWQEVEDALAGLQSLQAQAAQQQRLVALAQENERVVTNRYREGLVSFLELSTAQNLTYTSQRAALDTLGDQLATGVRLLGALGGGWVTPAATPGS</sequence>
<evidence type="ECO:0000313" key="6">
    <source>
        <dbReference type="Proteomes" id="UP001267710"/>
    </source>
</evidence>
<keyword evidence="2" id="KW-0812">Transmembrane</keyword>
<evidence type="ECO:0000256" key="3">
    <source>
        <dbReference type="SAM" id="Coils"/>
    </source>
</evidence>
<name>A0ABU1I8B6_9BURK</name>
<feature type="coiled-coil region" evidence="3">
    <location>
        <begin position="85"/>
        <end position="119"/>
    </location>
</feature>
<keyword evidence="6" id="KW-1185">Reference proteome</keyword>
<accession>A0ABU1I8B6</accession>
<evidence type="ECO:0000313" key="5">
    <source>
        <dbReference type="EMBL" id="MDR6213465.1"/>
    </source>
</evidence>
<dbReference type="InterPro" id="IPR010131">
    <property type="entry name" value="MdtP/NodT-like"/>
</dbReference>
<dbReference type="NCBIfam" id="TIGR01845">
    <property type="entry name" value="outer_NodT"/>
    <property type="match status" value="1"/>
</dbReference>
<keyword evidence="2" id="KW-1134">Transmembrane beta strand</keyword>
<evidence type="ECO:0000256" key="2">
    <source>
        <dbReference type="RuleBase" id="RU362097"/>
    </source>
</evidence>
<dbReference type="PANTHER" id="PTHR30203">
    <property type="entry name" value="OUTER MEMBRANE CATION EFFLUX PROTEIN"/>
    <property type="match status" value="1"/>
</dbReference>
<comment type="similarity">
    <text evidence="1 2">Belongs to the outer membrane factor (OMF) (TC 1.B.17) family.</text>
</comment>
<dbReference type="EMBL" id="JAVIZX010000001">
    <property type="protein sequence ID" value="MDR6213465.1"/>
    <property type="molecule type" value="Genomic_DNA"/>
</dbReference>
<comment type="caution">
    <text evidence="5">The sequence shown here is derived from an EMBL/GenBank/DDBJ whole genome shotgun (WGS) entry which is preliminary data.</text>
</comment>
<feature type="compositionally biased region" description="Low complexity" evidence="4">
    <location>
        <begin position="123"/>
        <end position="132"/>
    </location>
</feature>
<evidence type="ECO:0000256" key="1">
    <source>
        <dbReference type="ARBA" id="ARBA00007613"/>
    </source>
</evidence>
<dbReference type="SUPFAM" id="SSF56954">
    <property type="entry name" value="Outer membrane efflux proteins (OEP)"/>
    <property type="match status" value="1"/>
</dbReference>
<dbReference type="Proteomes" id="UP001267710">
    <property type="component" value="Unassembled WGS sequence"/>
</dbReference>
<keyword evidence="2" id="KW-0472">Membrane</keyword>
<comment type="subcellular location">
    <subcellularLocation>
        <location evidence="2">Cell membrane</location>
        <topology evidence="2">Lipid-anchor</topology>
    </subcellularLocation>
</comment>
<dbReference type="Gene3D" id="2.20.200.10">
    <property type="entry name" value="Outer membrane efflux proteins (OEP)"/>
    <property type="match status" value="1"/>
</dbReference>
<gene>
    <name evidence="5" type="ORF">QE399_001154</name>
</gene>
<dbReference type="Gene3D" id="1.20.1600.10">
    <property type="entry name" value="Outer membrane efflux proteins (OEP)"/>
    <property type="match status" value="1"/>
</dbReference>
<dbReference type="RefSeq" id="WP_309826980.1">
    <property type="nucleotide sequence ID" value="NZ_JAVIZX010000001.1"/>
</dbReference>
<evidence type="ECO:0000256" key="4">
    <source>
        <dbReference type="SAM" id="MobiDB-lite"/>
    </source>
</evidence>
<keyword evidence="3" id="KW-0175">Coiled coil</keyword>
<feature type="coiled-coil region" evidence="3">
    <location>
        <begin position="404"/>
        <end position="431"/>
    </location>
</feature>
<keyword evidence="2" id="KW-0564">Palmitate</keyword>
<organism evidence="5 6">
    <name type="scientific">Paracidovorax wautersii</name>
    <dbReference type="NCBI Taxonomy" id="1177982"/>
    <lineage>
        <taxon>Bacteria</taxon>
        <taxon>Pseudomonadati</taxon>
        <taxon>Pseudomonadota</taxon>
        <taxon>Betaproteobacteria</taxon>
        <taxon>Burkholderiales</taxon>
        <taxon>Comamonadaceae</taxon>
        <taxon>Paracidovorax</taxon>
    </lineage>
</organism>
<proteinExistence type="inferred from homology"/>
<dbReference type="PANTHER" id="PTHR30203:SF33">
    <property type="entry name" value="BLR4455 PROTEIN"/>
    <property type="match status" value="1"/>
</dbReference>
<feature type="region of interest" description="Disordered" evidence="4">
    <location>
        <begin position="123"/>
        <end position="145"/>
    </location>
</feature>
<dbReference type="InterPro" id="IPR003423">
    <property type="entry name" value="OMP_efflux"/>
</dbReference>
<protein>
    <submittedName>
        <fullName evidence="5">NodT family efflux transporter outer membrane factor (OMF) lipoprotein</fullName>
    </submittedName>
</protein>
<dbReference type="Pfam" id="PF02321">
    <property type="entry name" value="OEP"/>
    <property type="match status" value="2"/>
</dbReference>
<keyword evidence="2 5" id="KW-0449">Lipoprotein</keyword>
<reference evidence="5 6" key="1">
    <citation type="submission" date="2023-08" db="EMBL/GenBank/DDBJ databases">
        <title>Functional and genomic diversity of the sorghum phyllosphere microbiome.</title>
        <authorList>
            <person name="Shade A."/>
        </authorList>
    </citation>
    <scope>NUCLEOTIDE SEQUENCE [LARGE SCALE GENOMIC DNA]</scope>
    <source>
        <strain evidence="5 6">SORGH_AS_0335</strain>
    </source>
</reference>